<evidence type="ECO:0000313" key="6">
    <source>
        <dbReference type="Proteomes" id="UP000245765"/>
    </source>
</evidence>
<accession>A0A317FCP4</accession>
<feature type="region of interest" description="Disordered" evidence="3">
    <location>
        <begin position="393"/>
        <end position="418"/>
    </location>
</feature>
<name>A0A317FCP4_9PROT</name>
<dbReference type="Gene3D" id="3.40.1090.10">
    <property type="entry name" value="Cytosolic phospholipase A2 catalytic domain"/>
    <property type="match status" value="1"/>
</dbReference>
<dbReference type="OrthoDB" id="323481at2"/>
<reference evidence="6" key="1">
    <citation type="submission" date="2018-05" db="EMBL/GenBank/DDBJ databases">
        <authorList>
            <person name="Du Z."/>
            <person name="Wang X."/>
        </authorList>
    </citation>
    <scope>NUCLEOTIDE SEQUENCE [LARGE SCALE GENOMIC DNA]</scope>
    <source>
        <strain evidence="6">CQN31</strain>
    </source>
</reference>
<feature type="active site" description="Proton acceptor" evidence="2">
    <location>
        <position position="272"/>
    </location>
</feature>
<sequence>MAKEQPRRLSRISRRLFIGGSLALPACANLDRGSGVPPALQSGVTVLGVPNARFWGDEDLDRLRDEALTATEREMRHLGLRVGRDRLPPAHFLSISGGGDDGAFGAGLLNGWTEKGDRPSFKLVTGVSTGSLSAPLAFLGSAYDASLREAYTGIGPDDIFRQRDWVAIPFSDGIADSAPLARMIARYVDAAMLAAIAAEYAKGRLLLIGTTNLDAQRPVIWNIGAIAASGHPGALGLVRDVLRASASVPGAVSPVMFDVESGGRSWQEMHVDGGVVAQTFLYPTGMRTEEVSRIAPRERNAYIIRNSRLRGDGTDANRNLLSIAGRAISSMIQYSGQNDIIRLQNLTRRDGVGFNLAYIRDDFGTPWRSAFEPAYMRALYEYGRTRMLEGRAWESSHPSLRQADPGAPAPARSSGGAR</sequence>
<keyword evidence="2" id="KW-0442">Lipid degradation</keyword>
<proteinExistence type="predicted"/>
<comment type="caution">
    <text evidence="5">The sequence shown here is derived from an EMBL/GenBank/DDBJ whole genome shotgun (WGS) entry which is preliminary data.</text>
</comment>
<evidence type="ECO:0000313" key="5">
    <source>
        <dbReference type="EMBL" id="PWS36192.1"/>
    </source>
</evidence>
<feature type="compositionally biased region" description="Low complexity" evidence="3">
    <location>
        <begin position="405"/>
        <end position="418"/>
    </location>
</feature>
<keyword evidence="2" id="KW-0378">Hydrolase</keyword>
<evidence type="ECO:0000256" key="3">
    <source>
        <dbReference type="SAM" id="MobiDB-lite"/>
    </source>
</evidence>
<protein>
    <submittedName>
        <fullName evidence="5">Patatin</fullName>
    </submittedName>
</protein>
<evidence type="ECO:0000256" key="2">
    <source>
        <dbReference type="PROSITE-ProRule" id="PRU01161"/>
    </source>
</evidence>
<feature type="short sequence motif" description="GXSXG" evidence="2">
    <location>
        <begin position="126"/>
        <end position="130"/>
    </location>
</feature>
<dbReference type="EMBL" id="QGNA01000003">
    <property type="protein sequence ID" value="PWS36192.1"/>
    <property type="molecule type" value="Genomic_DNA"/>
</dbReference>
<feature type="short sequence motif" description="DGA/G" evidence="2">
    <location>
        <begin position="272"/>
        <end position="274"/>
    </location>
</feature>
<feature type="domain" description="PNPLA" evidence="4">
    <location>
        <begin position="93"/>
        <end position="285"/>
    </location>
</feature>
<feature type="active site" description="Nucleophile" evidence="2">
    <location>
        <position position="128"/>
    </location>
</feature>
<organism evidence="5 6">
    <name type="scientific">Falsiroseomonas bella</name>
    <dbReference type="NCBI Taxonomy" id="2184016"/>
    <lineage>
        <taxon>Bacteria</taxon>
        <taxon>Pseudomonadati</taxon>
        <taxon>Pseudomonadota</taxon>
        <taxon>Alphaproteobacteria</taxon>
        <taxon>Acetobacterales</taxon>
        <taxon>Roseomonadaceae</taxon>
        <taxon>Falsiroseomonas</taxon>
    </lineage>
</organism>
<dbReference type="InterPro" id="IPR016035">
    <property type="entry name" value="Acyl_Trfase/lysoPLipase"/>
</dbReference>
<dbReference type="PROSITE" id="PS51635">
    <property type="entry name" value="PNPLA"/>
    <property type="match status" value="1"/>
</dbReference>
<dbReference type="AlphaFoldDB" id="A0A317FCP4"/>
<keyword evidence="1 2" id="KW-0443">Lipid metabolism</keyword>
<evidence type="ECO:0000256" key="1">
    <source>
        <dbReference type="ARBA" id="ARBA00023098"/>
    </source>
</evidence>
<dbReference type="RefSeq" id="WP_109870986.1">
    <property type="nucleotide sequence ID" value="NZ_QGNA01000003.1"/>
</dbReference>
<dbReference type="SUPFAM" id="SSF52151">
    <property type="entry name" value="FabD/lysophospholipase-like"/>
    <property type="match status" value="1"/>
</dbReference>
<dbReference type="GO" id="GO:0016787">
    <property type="term" value="F:hydrolase activity"/>
    <property type="evidence" value="ECO:0007669"/>
    <property type="project" value="UniProtKB-UniRule"/>
</dbReference>
<feature type="short sequence motif" description="GXGXXG" evidence="2">
    <location>
        <begin position="97"/>
        <end position="102"/>
    </location>
</feature>
<dbReference type="Pfam" id="PF01734">
    <property type="entry name" value="Patatin"/>
    <property type="match status" value="1"/>
</dbReference>
<gene>
    <name evidence="5" type="ORF">DFH01_13415</name>
</gene>
<keyword evidence="6" id="KW-1185">Reference proteome</keyword>
<dbReference type="GO" id="GO:0016042">
    <property type="term" value="P:lipid catabolic process"/>
    <property type="evidence" value="ECO:0007669"/>
    <property type="project" value="UniProtKB-UniRule"/>
</dbReference>
<dbReference type="Proteomes" id="UP000245765">
    <property type="component" value="Unassembled WGS sequence"/>
</dbReference>
<dbReference type="InterPro" id="IPR002641">
    <property type="entry name" value="PNPLA_dom"/>
</dbReference>
<evidence type="ECO:0000259" key="4">
    <source>
        <dbReference type="PROSITE" id="PS51635"/>
    </source>
</evidence>